<accession>A0A6H1Z724</accession>
<organism evidence="1">
    <name type="scientific">viral metagenome</name>
    <dbReference type="NCBI Taxonomy" id="1070528"/>
    <lineage>
        <taxon>unclassified sequences</taxon>
        <taxon>metagenomes</taxon>
        <taxon>organismal metagenomes</taxon>
    </lineage>
</organism>
<dbReference type="EMBL" id="MT142512">
    <property type="protein sequence ID" value="QJA83527.1"/>
    <property type="molecule type" value="Genomic_DNA"/>
</dbReference>
<evidence type="ECO:0000313" key="2">
    <source>
        <dbReference type="EMBL" id="QJA53831.1"/>
    </source>
</evidence>
<gene>
    <name evidence="3" type="ORF">MM415A00275_0032</name>
    <name evidence="1" type="ORF">MM415B00324_0017</name>
    <name evidence="2" type="ORF">TM448A04054_0015</name>
    <name evidence="4" type="ORF">TM448B06464_0002</name>
</gene>
<protein>
    <submittedName>
        <fullName evidence="1">Uncharacterized protein</fullName>
    </submittedName>
</protein>
<evidence type="ECO:0000313" key="4">
    <source>
        <dbReference type="EMBL" id="QJI04169.1"/>
    </source>
</evidence>
<dbReference type="AlphaFoldDB" id="A0A6H1Z724"/>
<proteinExistence type="predicted"/>
<dbReference type="EMBL" id="MT145155">
    <property type="protein sequence ID" value="QJI04169.1"/>
    <property type="molecule type" value="Genomic_DNA"/>
</dbReference>
<evidence type="ECO:0000313" key="3">
    <source>
        <dbReference type="EMBL" id="QJA83527.1"/>
    </source>
</evidence>
<dbReference type="EMBL" id="MT144454">
    <property type="protein sequence ID" value="QJA53831.1"/>
    <property type="molecule type" value="Genomic_DNA"/>
</dbReference>
<reference evidence="1" key="1">
    <citation type="submission" date="2020-03" db="EMBL/GenBank/DDBJ databases">
        <title>The deep terrestrial virosphere.</title>
        <authorList>
            <person name="Holmfeldt K."/>
            <person name="Nilsson E."/>
            <person name="Simone D."/>
            <person name="Lopez-Fernandez M."/>
            <person name="Wu X."/>
            <person name="de Brujin I."/>
            <person name="Lundin D."/>
            <person name="Andersson A."/>
            <person name="Bertilsson S."/>
            <person name="Dopson M."/>
        </authorList>
    </citation>
    <scope>NUCLEOTIDE SEQUENCE</scope>
    <source>
        <strain evidence="3">MM415A00275</strain>
        <strain evidence="1">MM415B00324</strain>
        <strain evidence="2">TM448A04054</strain>
        <strain evidence="4">TM448B06464</strain>
    </source>
</reference>
<name>A0A6H1Z724_9ZZZZ</name>
<sequence length="74" mass="8580">MDNICVCKCERLRKDEIFLSDRIGKYCPECGEKYKLVSPPILGILIHTGGENSCYEDEWITIKELKDLLKQEKS</sequence>
<dbReference type="EMBL" id="MT141562">
    <property type="protein sequence ID" value="QJA43187.1"/>
    <property type="molecule type" value="Genomic_DNA"/>
</dbReference>
<evidence type="ECO:0000313" key="1">
    <source>
        <dbReference type="EMBL" id="QJA43187.1"/>
    </source>
</evidence>